<dbReference type="GO" id="GO:0005886">
    <property type="term" value="C:plasma membrane"/>
    <property type="evidence" value="ECO:0007669"/>
    <property type="project" value="UniProtKB-SubCell"/>
</dbReference>
<evidence type="ECO:0000256" key="9">
    <source>
        <dbReference type="ARBA" id="ARBA00023136"/>
    </source>
</evidence>
<feature type="transmembrane region" description="Helical" evidence="12">
    <location>
        <begin position="238"/>
        <end position="261"/>
    </location>
</feature>
<keyword evidence="9 12" id="KW-0472">Membrane</keyword>
<protein>
    <submittedName>
        <fullName evidence="13">CorA family divalent cation transporter</fullName>
    </submittedName>
</protein>
<dbReference type="EMBL" id="JAQLKE010000012">
    <property type="protein sequence ID" value="MDB7083911.1"/>
    <property type="molecule type" value="Genomic_DNA"/>
</dbReference>
<evidence type="ECO:0000256" key="8">
    <source>
        <dbReference type="ARBA" id="ARBA00023065"/>
    </source>
</evidence>
<evidence type="ECO:0000256" key="6">
    <source>
        <dbReference type="ARBA" id="ARBA00022842"/>
    </source>
</evidence>
<comment type="function">
    <text evidence="11">Mediates influx of magnesium ions. Alternates between open and closed states. Activated by low cytoplasmic Mg(2+) levels. Inactive when cytoplasmic Mg(2+) levels are high.</text>
</comment>
<dbReference type="GeneID" id="64196013"/>
<dbReference type="Proteomes" id="UP001211987">
    <property type="component" value="Unassembled WGS sequence"/>
</dbReference>
<evidence type="ECO:0000256" key="12">
    <source>
        <dbReference type="SAM" id="Phobius"/>
    </source>
</evidence>
<accession>A0A9Q3A0F7</accession>
<name>A0A9Q3A0F7_9FIRM</name>
<reference evidence="13" key="1">
    <citation type="submission" date="2023-01" db="EMBL/GenBank/DDBJ databases">
        <title>Human gut microbiome strain richness.</title>
        <authorList>
            <person name="Chen-Liaw A."/>
        </authorList>
    </citation>
    <scope>NUCLEOTIDE SEQUENCE</scope>
    <source>
        <strain evidence="13">1001217st2_G6_1001217B_191108</strain>
    </source>
</reference>
<comment type="similarity">
    <text evidence="2">Belongs to the CorA metal ion transporter (MIT) (TC 1.A.35) family.</text>
</comment>
<evidence type="ECO:0000256" key="3">
    <source>
        <dbReference type="ARBA" id="ARBA00022448"/>
    </source>
</evidence>
<proteinExistence type="inferred from homology"/>
<evidence type="ECO:0000256" key="5">
    <source>
        <dbReference type="ARBA" id="ARBA00022692"/>
    </source>
</evidence>
<dbReference type="GO" id="GO:0000287">
    <property type="term" value="F:magnesium ion binding"/>
    <property type="evidence" value="ECO:0007669"/>
    <property type="project" value="TreeGrafter"/>
</dbReference>
<evidence type="ECO:0000256" key="10">
    <source>
        <dbReference type="ARBA" id="ARBA00034269"/>
    </source>
</evidence>
<keyword evidence="7 12" id="KW-1133">Transmembrane helix</keyword>
<evidence type="ECO:0000256" key="2">
    <source>
        <dbReference type="ARBA" id="ARBA00009765"/>
    </source>
</evidence>
<comment type="subcellular location">
    <subcellularLocation>
        <location evidence="1">Cell membrane</location>
        <topology evidence="1">Multi-pass membrane protein</topology>
    </subcellularLocation>
</comment>
<dbReference type="InterPro" id="IPR045861">
    <property type="entry name" value="CorA_cytoplasmic_dom"/>
</dbReference>
<comment type="catalytic activity">
    <reaction evidence="10">
        <text>Mg(2+)(in) = Mg(2+)(out)</text>
        <dbReference type="Rhea" id="RHEA:29827"/>
        <dbReference type="ChEBI" id="CHEBI:18420"/>
    </reaction>
</comment>
<comment type="caution">
    <text evidence="13">The sequence shown here is derived from an EMBL/GenBank/DDBJ whole genome shotgun (WGS) entry which is preliminary data.</text>
</comment>
<keyword evidence="4" id="KW-1003">Cell membrane</keyword>
<dbReference type="GO" id="GO:0050897">
    <property type="term" value="F:cobalt ion binding"/>
    <property type="evidence" value="ECO:0007669"/>
    <property type="project" value="TreeGrafter"/>
</dbReference>
<evidence type="ECO:0000313" key="14">
    <source>
        <dbReference type="Proteomes" id="UP001211987"/>
    </source>
</evidence>
<evidence type="ECO:0000256" key="4">
    <source>
        <dbReference type="ARBA" id="ARBA00022475"/>
    </source>
</evidence>
<dbReference type="GO" id="GO:0015095">
    <property type="term" value="F:magnesium ion transmembrane transporter activity"/>
    <property type="evidence" value="ECO:0007669"/>
    <property type="project" value="TreeGrafter"/>
</dbReference>
<keyword evidence="3" id="KW-0813">Transport</keyword>
<evidence type="ECO:0000256" key="1">
    <source>
        <dbReference type="ARBA" id="ARBA00004651"/>
    </source>
</evidence>
<dbReference type="CDD" id="cd12826">
    <property type="entry name" value="EcCorA_ZntB-like_u1"/>
    <property type="match status" value="1"/>
</dbReference>
<dbReference type="GO" id="GO:0015087">
    <property type="term" value="F:cobalt ion transmembrane transporter activity"/>
    <property type="evidence" value="ECO:0007669"/>
    <property type="project" value="TreeGrafter"/>
</dbReference>
<dbReference type="InterPro" id="IPR002523">
    <property type="entry name" value="MgTranspt_CorA/ZnTranspt_ZntB"/>
</dbReference>
<feature type="transmembrane region" description="Helical" evidence="12">
    <location>
        <begin position="273"/>
        <end position="293"/>
    </location>
</feature>
<sequence>MRYYLEKEITNSYKEGSLVIDILSKEDFINQYQKENHANHVIRHIGDIMYCKVELFYDVICGAFVIPDKKDLKIKHCFSFYLTEQKMIFIDDNDYVMKLIEKMKDTYTNNRLSLNKFFHDLIFLITVDDGMYLQEYADRLQVIEDKIAFNFNSQINNEIILLRKELLILNSYYNQLGDMIDILSDNESDFLNDYECHLFSMQARRIDRLDNQLNALKDYSLQIKEMYQNKIDTHQNKIMTVLTVATTIFFPLSIITGWYGMNFKNMPELNNPYGYIIVIGASILVVIIEMLILKKKKFF</sequence>
<dbReference type="SUPFAM" id="SSF143865">
    <property type="entry name" value="CorA soluble domain-like"/>
    <property type="match status" value="1"/>
</dbReference>
<evidence type="ECO:0000313" key="13">
    <source>
        <dbReference type="EMBL" id="MDB7083911.1"/>
    </source>
</evidence>
<keyword evidence="8" id="KW-0406">Ion transport</keyword>
<dbReference type="RefSeq" id="WP_003538078.1">
    <property type="nucleotide sequence ID" value="NZ_AP031443.1"/>
</dbReference>
<dbReference type="PANTHER" id="PTHR46494">
    <property type="entry name" value="CORA FAMILY METAL ION TRANSPORTER (EUROFUNG)"/>
    <property type="match status" value="1"/>
</dbReference>
<organism evidence="13 14">
    <name type="scientific">Thomasclavelia ramosa</name>
    <dbReference type="NCBI Taxonomy" id="1547"/>
    <lineage>
        <taxon>Bacteria</taxon>
        <taxon>Bacillati</taxon>
        <taxon>Bacillota</taxon>
        <taxon>Erysipelotrichia</taxon>
        <taxon>Erysipelotrichales</taxon>
        <taxon>Coprobacillaceae</taxon>
        <taxon>Thomasclavelia</taxon>
    </lineage>
</organism>
<keyword evidence="6" id="KW-0460">Magnesium</keyword>
<dbReference type="SUPFAM" id="SSF144083">
    <property type="entry name" value="Magnesium transport protein CorA, transmembrane region"/>
    <property type="match status" value="1"/>
</dbReference>
<dbReference type="Gene3D" id="1.20.58.340">
    <property type="entry name" value="Magnesium transport protein CorA, transmembrane region"/>
    <property type="match status" value="2"/>
</dbReference>
<evidence type="ECO:0000256" key="11">
    <source>
        <dbReference type="ARBA" id="ARBA00045497"/>
    </source>
</evidence>
<dbReference type="Pfam" id="PF01544">
    <property type="entry name" value="CorA"/>
    <property type="match status" value="1"/>
</dbReference>
<dbReference type="FunFam" id="1.20.58.340:FF:000004">
    <property type="entry name" value="Magnesium transport protein CorA"/>
    <property type="match status" value="1"/>
</dbReference>
<keyword evidence="5 12" id="KW-0812">Transmembrane</keyword>
<dbReference type="InterPro" id="IPR045863">
    <property type="entry name" value="CorA_TM1_TM2"/>
</dbReference>
<dbReference type="PANTHER" id="PTHR46494:SF1">
    <property type="entry name" value="CORA FAMILY METAL ION TRANSPORTER (EUROFUNG)"/>
    <property type="match status" value="1"/>
</dbReference>
<dbReference type="AlphaFoldDB" id="A0A9Q3A0F7"/>
<gene>
    <name evidence="13" type="ORF">PM738_08860</name>
</gene>
<evidence type="ECO:0000256" key="7">
    <source>
        <dbReference type="ARBA" id="ARBA00022989"/>
    </source>
</evidence>